<feature type="compositionally biased region" description="Basic and acidic residues" evidence="1">
    <location>
        <begin position="133"/>
        <end position="151"/>
    </location>
</feature>
<dbReference type="AlphaFoldDB" id="A0A4R8IK98"/>
<evidence type="ECO:0000313" key="2">
    <source>
        <dbReference type="EMBL" id="TDY01156.1"/>
    </source>
</evidence>
<proteinExistence type="predicted"/>
<dbReference type="OrthoDB" id="5794521at2"/>
<dbReference type="RefSeq" id="WP_134083850.1">
    <property type="nucleotide sequence ID" value="NZ_SOQX01000004.1"/>
</dbReference>
<keyword evidence="3" id="KW-1185">Reference proteome</keyword>
<sequence>MNTPRPLYKLLQGEKSRVAELVTTTRQLRQLNRHLSAVLDQPMTDHCQVARYAAEELVIQVDSPVWASRLRYYIPTLLQELKKNIPALQGLKSIKIHVAPASPAPVEKPPATREISPAASQNIHAMAEGIEDPELREALHRLSRPRRTEDE</sequence>
<dbReference type="Pfam" id="PF05258">
    <property type="entry name" value="DciA"/>
    <property type="match status" value="1"/>
</dbReference>
<name>A0A4R8IK98_9GAMM</name>
<protein>
    <submittedName>
        <fullName evidence="2">Uncharacterized protein DUF721</fullName>
    </submittedName>
</protein>
<accession>A0A4R8IK98</accession>
<dbReference type="Proteomes" id="UP000294914">
    <property type="component" value="Unassembled WGS sequence"/>
</dbReference>
<gene>
    <name evidence="2" type="ORF">EDC23_1903</name>
</gene>
<feature type="region of interest" description="Disordered" evidence="1">
    <location>
        <begin position="128"/>
        <end position="151"/>
    </location>
</feature>
<reference evidence="2 3" key="1">
    <citation type="submission" date="2019-03" db="EMBL/GenBank/DDBJ databases">
        <title>Genomic Encyclopedia of Type Strains, Phase IV (KMG-IV): sequencing the most valuable type-strain genomes for metagenomic binning, comparative biology and taxonomic classification.</title>
        <authorList>
            <person name="Goeker M."/>
        </authorList>
    </citation>
    <scope>NUCLEOTIDE SEQUENCE [LARGE SCALE GENOMIC DNA]</scope>
    <source>
        <strain evidence="2 3">DSM 16326</strain>
    </source>
</reference>
<evidence type="ECO:0000256" key="1">
    <source>
        <dbReference type="SAM" id="MobiDB-lite"/>
    </source>
</evidence>
<organism evidence="2 3">
    <name type="scientific">Thiohalophilus thiocyanatoxydans</name>
    <dbReference type="NCBI Taxonomy" id="381308"/>
    <lineage>
        <taxon>Bacteria</taxon>
        <taxon>Pseudomonadati</taxon>
        <taxon>Pseudomonadota</taxon>
        <taxon>Gammaproteobacteria</taxon>
        <taxon>Thiohalomonadales</taxon>
        <taxon>Thiohalophilaceae</taxon>
        <taxon>Thiohalophilus</taxon>
    </lineage>
</organism>
<dbReference type="InterPro" id="IPR007922">
    <property type="entry name" value="DciA-like"/>
</dbReference>
<comment type="caution">
    <text evidence="2">The sequence shown here is derived from an EMBL/GenBank/DDBJ whole genome shotgun (WGS) entry which is preliminary data.</text>
</comment>
<dbReference type="PANTHER" id="PTHR36456">
    <property type="entry name" value="UPF0232 PROTEIN SCO3875"/>
    <property type="match status" value="1"/>
</dbReference>
<evidence type="ECO:0000313" key="3">
    <source>
        <dbReference type="Proteomes" id="UP000294914"/>
    </source>
</evidence>
<dbReference type="PANTHER" id="PTHR36456:SF1">
    <property type="entry name" value="UPF0232 PROTEIN SCO3875"/>
    <property type="match status" value="1"/>
</dbReference>
<dbReference type="EMBL" id="SOQX01000004">
    <property type="protein sequence ID" value="TDY01156.1"/>
    <property type="molecule type" value="Genomic_DNA"/>
</dbReference>